<accession>A0A811VDB4</accession>
<keyword evidence="3" id="KW-1185">Reference proteome</keyword>
<name>A0A811VDB4_CERCA</name>
<protein>
    <submittedName>
        <fullName evidence="2">(Mediterranean fruit fly) hypothetical protein</fullName>
    </submittedName>
</protein>
<feature type="region of interest" description="Disordered" evidence="1">
    <location>
        <begin position="1"/>
        <end position="21"/>
    </location>
</feature>
<sequence length="96" mass="10636">MVFMNGLGPDPLPAKEAEGPPVQMEPVDLSLRSLQGKPYLRYGISNFLRKISNVKIRSSQPAPITQKSSSAIAINNYKLWPVAGGQRAPYTFRKIH</sequence>
<dbReference type="Proteomes" id="UP000606786">
    <property type="component" value="Unassembled WGS sequence"/>
</dbReference>
<evidence type="ECO:0000313" key="3">
    <source>
        <dbReference type="Proteomes" id="UP000606786"/>
    </source>
</evidence>
<evidence type="ECO:0000256" key="1">
    <source>
        <dbReference type="SAM" id="MobiDB-lite"/>
    </source>
</evidence>
<dbReference type="AlphaFoldDB" id="A0A811VDB4"/>
<evidence type="ECO:0000313" key="2">
    <source>
        <dbReference type="EMBL" id="CAD7012991.1"/>
    </source>
</evidence>
<dbReference type="EMBL" id="CAJHJT010000056">
    <property type="protein sequence ID" value="CAD7012991.1"/>
    <property type="molecule type" value="Genomic_DNA"/>
</dbReference>
<proteinExistence type="predicted"/>
<gene>
    <name evidence="2" type="ORF">CCAP1982_LOCUS21082</name>
</gene>
<organism evidence="2 3">
    <name type="scientific">Ceratitis capitata</name>
    <name type="common">Mediterranean fruit fly</name>
    <name type="synonym">Tephritis capitata</name>
    <dbReference type="NCBI Taxonomy" id="7213"/>
    <lineage>
        <taxon>Eukaryota</taxon>
        <taxon>Metazoa</taxon>
        <taxon>Ecdysozoa</taxon>
        <taxon>Arthropoda</taxon>
        <taxon>Hexapoda</taxon>
        <taxon>Insecta</taxon>
        <taxon>Pterygota</taxon>
        <taxon>Neoptera</taxon>
        <taxon>Endopterygota</taxon>
        <taxon>Diptera</taxon>
        <taxon>Brachycera</taxon>
        <taxon>Muscomorpha</taxon>
        <taxon>Tephritoidea</taxon>
        <taxon>Tephritidae</taxon>
        <taxon>Ceratitis</taxon>
        <taxon>Ceratitis</taxon>
    </lineage>
</organism>
<reference evidence="2" key="1">
    <citation type="submission" date="2020-11" db="EMBL/GenBank/DDBJ databases">
        <authorList>
            <person name="Whitehead M."/>
        </authorList>
    </citation>
    <scope>NUCLEOTIDE SEQUENCE</scope>
    <source>
        <strain evidence="2">EGII</strain>
    </source>
</reference>
<comment type="caution">
    <text evidence="2">The sequence shown here is derived from an EMBL/GenBank/DDBJ whole genome shotgun (WGS) entry which is preliminary data.</text>
</comment>